<dbReference type="RefSeq" id="WP_142100216.1">
    <property type="nucleotide sequence ID" value="NZ_VIGH01000005.1"/>
</dbReference>
<dbReference type="OrthoDB" id="4412823at2"/>
<proteinExistence type="predicted"/>
<reference evidence="1 2" key="1">
    <citation type="submission" date="2019-06" db="EMBL/GenBank/DDBJ databases">
        <title>Rhodococcus spaelei sp. nov., isolated from a cave.</title>
        <authorList>
            <person name="Lee S.D."/>
        </authorList>
    </citation>
    <scope>NUCLEOTIDE SEQUENCE [LARGE SCALE GENOMIC DNA]</scope>
    <source>
        <strain evidence="1 2">C9-5</strain>
    </source>
</reference>
<sequence>MAAPAVTGGRVLAVHFAETAAWARCDDHQWQCSAAVFVDDGRLRFGPWPTAAPATSVEAAPIRFVDDEFLVLGAGVFPMGEVLGGLIRHVVGRCPAPGPVDLLVLTCPAYWGVGRRSRLAAAGRVVADEVHVVSVPEALFRGLAVRPTGSGLVLEVGVLESVAARPGAADCIRFAECGSVDLTETYGAASNFAENLQRRWSGTPSWIAITGELPAGTARALVEALGSERAVSVVPGSVVASGAFEWGCELVHLFPSAQEAASHTVASRRRFRPARLTVAALSVAMAGAVGAGALAWMGSEDSDIDAAPVVVRAEPQRVSAGRATVTVPADWHARDTGRLDRVELVPDDGTPARILVVRTELAPDADLTAVESTLRDRIAERPAEVGSLERMDVDARQGLSYVESPDPGSRVRWRVFVGDQLQISIGCQTVPERVAALDERCDQVTRSLTVADR</sequence>
<accession>A0A541B976</accession>
<keyword evidence="2" id="KW-1185">Reference proteome</keyword>
<name>A0A541B976_9NOCA</name>
<evidence type="ECO:0000313" key="1">
    <source>
        <dbReference type="EMBL" id="TQF68866.1"/>
    </source>
</evidence>
<dbReference type="AlphaFoldDB" id="A0A541B976"/>
<evidence type="ECO:0000313" key="2">
    <source>
        <dbReference type="Proteomes" id="UP000316256"/>
    </source>
</evidence>
<dbReference type="NCBIfam" id="TIGR03931">
    <property type="entry name" value="T7SS_Rv3446c"/>
    <property type="match status" value="1"/>
</dbReference>
<dbReference type="Proteomes" id="UP000316256">
    <property type="component" value="Unassembled WGS sequence"/>
</dbReference>
<organism evidence="1 2">
    <name type="scientific">Rhodococcus spelaei</name>
    <dbReference type="NCBI Taxonomy" id="2546320"/>
    <lineage>
        <taxon>Bacteria</taxon>
        <taxon>Bacillati</taxon>
        <taxon>Actinomycetota</taxon>
        <taxon>Actinomycetes</taxon>
        <taxon>Mycobacteriales</taxon>
        <taxon>Nocardiaceae</taxon>
        <taxon>Rhodococcus</taxon>
    </lineage>
</organism>
<gene>
    <name evidence="1" type="ORF">FK531_13840</name>
</gene>
<protein>
    <submittedName>
        <fullName evidence="1">Type VII secretion-associated protein</fullName>
    </submittedName>
</protein>
<dbReference type="EMBL" id="VIGH01000005">
    <property type="protein sequence ID" value="TQF68866.1"/>
    <property type="molecule type" value="Genomic_DNA"/>
</dbReference>
<comment type="caution">
    <text evidence="1">The sequence shown here is derived from an EMBL/GenBank/DDBJ whole genome shotgun (WGS) entry which is preliminary data.</text>
</comment>
<dbReference type="InterPro" id="IPR023840">
    <property type="entry name" value="T7SS_Rv3446c"/>
</dbReference>